<dbReference type="PANTHER" id="PTHR11926">
    <property type="entry name" value="GLUCOSYL/GLUCURONOSYL TRANSFERASES"/>
    <property type="match status" value="1"/>
</dbReference>
<accession>A0A5J5BYC6</accession>
<dbReference type="Gene3D" id="3.40.50.2000">
    <property type="entry name" value="Glycogen Phosphorylase B"/>
    <property type="match status" value="2"/>
</dbReference>
<sequence length="464" mass="51695">MGNPHVLIIPYPVQGHVIPLMELAQCLVKHGFQITFVNTEVTHKRVVNAMAEKDILGDQIHLISIPDGLETWEDRNVPGKLTEAISRTMPEKLEELIQETNRSEDRKITCIIADQSLGWAMEVGNKLGIKRAAFLPAAAALLVLGFSIPKLIDDGIINSNGTPIKNQLIQLSPTMPAMNTTNFVWARVGNLTMQKIIFEVMVQNNKAVKLAEWLICNSTYDLEPGAFTLAPEILPIGPLLASNRLGNSAGNFWPKDSTCLNWLDQQPACSVIYVAFGSFTVFNPTQFQELALGLELTNRPFLWVVRPDVTEGTNDAYPEGFLDRVATRGQMVGWAPQQKVLSHPSVACFLSHCGWNSTMEGVSNGVPFLCWPYFADQFINQSYICDVWKVGLRFEQDERRIITQGEIKNKVEQLLGDTTLKARALDMKETTISSVREGGSSYQNFNNFIEWMKAQTSSSCCVQA</sequence>
<name>A0A5J5BYC6_9ASTE</name>
<dbReference type="GO" id="GO:0080044">
    <property type="term" value="F:quercetin 7-O-glucosyltransferase activity"/>
    <property type="evidence" value="ECO:0007669"/>
    <property type="project" value="TreeGrafter"/>
</dbReference>
<dbReference type="SUPFAM" id="SSF53756">
    <property type="entry name" value="UDP-Glycosyltransferase/glycogen phosphorylase"/>
    <property type="match status" value="1"/>
</dbReference>
<evidence type="ECO:0000256" key="2">
    <source>
        <dbReference type="ARBA" id="ARBA00022679"/>
    </source>
</evidence>
<dbReference type="Pfam" id="PF00201">
    <property type="entry name" value="UDPGT"/>
    <property type="match status" value="1"/>
</dbReference>
<evidence type="ECO:0000313" key="3">
    <source>
        <dbReference type="EMBL" id="KAA8547919.1"/>
    </source>
</evidence>
<dbReference type="Proteomes" id="UP000325577">
    <property type="component" value="Linkage Group LG1"/>
</dbReference>
<evidence type="ECO:0000313" key="4">
    <source>
        <dbReference type="Proteomes" id="UP000325577"/>
    </source>
</evidence>
<reference evidence="3 4" key="1">
    <citation type="submission" date="2019-09" db="EMBL/GenBank/DDBJ databases">
        <title>A chromosome-level genome assembly of the Chinese tupelo Nyssa sinensis.</title>
        <authorList>
            <person name="Yang X."/>
            <person name="Kang M."/>
            <person name="Yang Y."/>
            <person name="Xiong H."/>
            <person name="Wang M."/>
            <person name="Zhang Z."/>
            <person name="Wang Z."/>
            <person name="Wu H."/>
            <person name="Ma T."/>
            <person name="Liu J."/>
            <person name="Xi Z."/>
        </authorList>
    </citation>
    <scope>NUCLEOTIDE SEQUENCE [LARGE SCALE GENOMIC DNA]</scope>
    <source>
        <strain evidence="3">J267</strain>
        <tissue evidence="3">Leaf</tissue>
    </source>
</reference>
<dbReference type="AlphaFoldDB" id="A0A5J5BYC6"/>
<evidence type="ECO:0008006" key="5">
    <source>
        <dbReference type="Google" id="ProtNLM"/>
    </source>
</evidence>
<dbReference type="EMBL" id="CM018032">
    <property type="protein sequence ID" value="KAA8547919.1"/>
    <property type="molecule type" value="Genomic_DNA"/>
</dbReference>
<comment type="similarity">
    <text evidence="1">Belongs to the UDP-glycosyltransferase family.</text>
</comment>
<dbReference type="InterPro" id="IPR002213">
    <property type="entry name" value="UDP_glucos_trans"/>
</dbReference>
<gene>
    <name evidence="3" type="ORF">F0562_004348</name>
</gene>
<dbReference type="OrthoDB" id="5835829at2759"/>
<dbReference type="CDD" id="cd03784">
    <property type="entry name" value="GT1_Gtf-like"/>
    <property type="match status" value="1"/>
</dbReference>
<dbReference type="PANTHER" id="PTHR11926:SF1555">
    <property type="entry name" value="UDP-GLYCOSYLTRANSFERASE 83A1-LIKE"/>
    <property type="match status" value="1"/>
</dbReference>
<dbReference type="FunFam" id="3.40.50.2000:FF:000061">
    <property type="entry name" value="UDP-glycosyltransferase 83A1"/>
    <property type="match status" value="1"/>
</dbReference>
<proteinExistence type="inferred from homology"/>
<dbReference type="FunFam" id="3.40.50.2000:FF:000133">
    <property type="entry name" value="UDP-glycosyltransferase 83A1"/>
    <property type="match status" value="1"/>
</dbReference>
<keyword evidence="4" id="KW-1185">Reference proteome</keyword>
<protein>
    <recommendedName>
        <fullName evidence="5">Glycosyltransferase</fullName>
    </recommendedName>
</protein>
<keyword evidence="2" id="KW-0808">Transferase</keyword>
<organism evidence="3 4">
    <name type="scientific">Nyssa sinensis</name>
    <dbReference type="NCBI Taxonomy" id="561372"/>
    <lineage>
        <taxon>Eukaryota</taxon>
        <taxon>Viridiplantae</taxon>
        <taxon>Streptophyta</taxon>
        <taxon>Embryophyta</taxon>
        <taxon>Tracheophyta</taxon>
        <taxon>Spermatophyta</taxon>
        <taxon>Magnoliopsida</taxon>
        <taxon>eudicotyledons</taxon>
        <taxon>Gunneridae</taxon>
        <taxon>Pentapetalae</taxon>
        <taxon>asterids</taxon>
        <taxon>Cornales</taxon>
        <taxon>Nyssaceae</taxon>
        <taxon>Nyssa</taxon>
    </lineage>
</organism>
<dbReference type="GO" id="GO:0080043">
    <property type="term" value="F:quercetin 3-O-glucosyltransferase activity"/>
    <property type="evidence" value="ECO:0007669"/>
    <property type="project" value="TreeGrafter"/>
</dbReference>
<evidence type="ECO:0000256" key="1">
    <source>
        <dbReference type="ARBA" id="ARBA00009995"/>
    </source>
</evidence>